<dbReference type="Proteomes" id="UP000286045">
    <property type="component" value="Unassembled WGS sequence"/>
</dbReference>
<feature type="region of interest" description="Disordered" evidence="1">
    <location>
        <begin position="307"/>
        <end position="331"/>
    </location>
</feature>
<dbReference type="EMBL" id="RYZI01000424">
    <property type="protein sequence ID" value="RWA05583.1"/>
    <property type="molecule type" value="Genomic_DNA"/>
</dbReference>
<dbReference type="AlphaFoldDB" id="A0A439CTT3"/>
<evidence type="ECO:0000256" key="1">
    <source>
        <dbReference type="SAM" id="MobiDB-lite"/>
    </source>
</evidence>
<reference evidence="2 3" key="1">
    <citation type="submission" date="2018-12" db="EMBL/GenBank/DDBJ databases">
        <title>Draft genome sequence of Xylaria grammica IHI A82.</title>
        <authorList>
            <person name="Buettner E."/>
            <person name="Kellner H."/>
        </authorList>
    </citation>
    <scope>NUCLEOTIDE SEQUENCE [LARGE SCALE GENOMIC DNA]</scope>
    <source>
        <strain evidence="2 3">IHI A82</strain>
    </source>
</reference>
<feature type="region of interest" description="Disordered" evidence="1">
    <location>
        <begin position="1"/>
        <end position="22"/>
    </location>
</feature>
<keyword evidence="3" id="KW-1185">Reference proteome</keyword>
<protein>
    <submittedName>
        <fullName evidence="2">Uncharacterized protein</fullName>
    </submittedName>
</protein>
<organism evidence="2 3">
    <name type="scientific">Xylaria grammica</name>
    <dbReference type="NCBI Taxonomy" id="363999"/>
    <lineage>
        <taxon>Eukaryota</taxon>
        <taxon>Fungi</taxon>
        <taxon>Dikarya</taxon>
        <taxon>Ascomycota</taxon>
        <taxon>Pezizomycotina</taxon>
        <taxon>Sordariomycetes</taxon>
        <taxon>Xylariomycetidae</taxon>
        <taxon>Xylariales</taxon>
        <taxon>Xylariaceae</taxon>
        <taxon>Xylaria</taxon>
    </lineage>
</organism>
<evidence type="ECO:0000313" key="2">
    <source>
        <dbReference type="EMBL" id="RWA05583.1"/>
    </source>
</evidence>
<proteinExistence type="predicted"/>
<evidence type="ECO:0000313" key="3">
    <source>
        <dbReference type="Proteomes" id="UP000286045"/>
    </source>
</evidence>
<sequence>MPPQSSSSRTSEQVLEAASKRYNESGRNAKRSYIERLPAELKLLIIKKLPTGDCSSIIKLALTGPDLYTLITEHEAELALESAVPAIGEHLMPIATALYELRELGGERPYRVIFPDGKNFRDSPVLVDSIFDIVDRHSGRENRRNWCDKVKSLSVASKCLDFHAVVEYWAQRLASRALEKSCWAQAEKYSCPSLGIEPTDTEMMRFCKALYIFELVSTAFPWLGVEPDHFARRTRQAFQAFAKDVAPWEMQQVVSIQRLLLDVMPDLMEIVDQATSRTDRKALLEHFYSWVLIEGLAQLRQLDQRPDEGVPGARLSTGSWKREGSNTARETPISTPGAIFQRYPEEEDGPKAWWYYSVLREVTRFDHPNWRSRPWYACGTCLLSYGYVFWDRETLLKLGHPGQGFPSLDGMLEYVYRAGVSLSRLSVQAALVRAGHRSVVGACTCGGGRR</sequence>
<feature type="compositionally biased region" description="Polar residues" evidence="1">
    <location>
        <begin position="1"/>
        <end position="13"/>
    </location>
</feature>
<gene>
    <name evidence="2" type="ORF">EKO27_g9521</name>
</gene>
<name>A0A439CTT3_9PEZI</name>
<accession>A0A439CTT3</accession>
<comment type="caution">
    <text evidence="2">The sequence shown here is derived from an EMBL/GenBank/DDBJ whole genome shotgun (WGS) entry which is preliminary data.</text>
</comment>